<feature type="non-terminal residue" evidence="2">
    <location>
        <position position="1"/>
    </location>
</feature>
<feature type="domain" description="AB hydrolase-1" evidence="1">
    <location>
        <begin position="49"/>
        <end position="116"/>
    </location>
</feature>
<dbReference type="OrthoDB" id="10260961at2759"/>
<dbReference type="Gene3D" id="3.40.50.1820">
    <property type="entry name" value="alpha/beta hydrolase"/>
    <property type="match status" value="1"/>
</dbReference>
<dbReference type="GeneID" id="63689438"/>
<keyword evidence="2" id="KW-0378">Hydrolase</keyword>
<name>M5GG41_DACPD</name>
<dbReference type="Proteomes" id="UP000030653">
    <property type="component" value="Unassembled WGS sequence"/>
</dbReference>
<protein>
    <submittedName>
        <fullName evidence="2">Alpha/beta-hydrolase</fullName>
    </submittedName>
</protein>
<dbReference type="SUPFAM" id="SSF53474">
    <property type="entry name" value="alpha/beta-Hydrolases"/>
    <property type="match status" value="1"/>
</dbReference>
<evidence type="ECO:0000259" key="1">
    <source>
        <dbReference type="Pfam" id="PF00561"/>
    </source>
</evidence>
<evidence type="ECO:0000313" key="3">
    <source>
        <dbReference type="Proteomes" id="UP000030653"/>
    </source>
</evidence>
<dbReference type="InterPro" id="IPR000073">
    <property type="entry name" value="AB_hydrolase_1"/>
</dbReference>
<proteinExistence type="predicted"/>
<dbReference type="STRING" id="1858805.M5GG41"/>
<dbReference type="PANTHER" id="PTHR42103">
    <property type="entry name" value="ALPHA/BETA-HYDROLASES SUPERFAMILY PROTEIN"/>
    <property type="match status" value="1"/>
</dbReference>
<organism evidence="2 3">
    <name type="scientific">Dacryopinax primogenitus (strain DJM 731)</name>
    <name type="common">Brown rot fungus</name>
    <dbReference type="NCBI Taxonomy" id="1858805"/>
    <lineage>
        <taxon>Eukaryota</taxon>
        <taxon>Fungi</taxon>
        <taxon>Dikarya</taxon>
        <taxon>Basidiomycota</taxon>
        <taxon>Agaricomycotina</taxon>
        <taxon>Dacrymycetes</taxon>
        <taxon>Dacrymycetales</taxon>
        <taxon>Dacrymycetaceae</taxon>
        <taxon>Dacryopinax</taxon>
    </lineage>
</organism>
<dbReference type="GO" id="GO:0016787">
    <property type="term" value="F:hydrolase activity"/>
    <property type="evidence" value="ECO:0007669"/>
    <property type="project" value="UniProtKB-KW"/>
</dbReference>
<dbReference type="AlphaFoldDB" id="M5GG41"/>
<keyword evidence="3" id="KW-1185">Reference proteome</keyword>
<dbReference type="Pfam" id="PF00561">
    <property type="entry name" value="Abhydrolase_1"/>
    <property type="match status" value="1"/>
</dbReference>
<dbReference type="EMBL" id="JH795857">
    <property type="protein sequence ID" value="EJU04828.1"/>
    <property type="molecule type" value="Genomic_DNA"/>
</dbReference>
<reference evidence="2 3" key="1">
    <citation type="journal article" date="2012" name="Science">
        <title>The Paleozoic origin of enzymatic lignin decomposition reconstructed from 31 fungal genomes.</title>
        <authorList>
            <person name="Floudas D."/>
            <person name="Binder M."/>
            <person name="Riley R."/>
            <person name="Barry K."/>
            <person name="Blanchette R.A."/>
            <person name="Henrissat B."/>
            <person name="Martinez A.T."/>
            <person name="Otillar R."/>
            <person name="Spatafora J.W."/>
            <person name="Yadav J.S."/>
            <person name="Aerts A."/>
            <person name="Benoit I."/>
            <person name="Boyd A."/>
            <person name="Carlson A."/>
            <person name="Copeland A."/>
            <person name="Coutinho P.M."/>
            <person name="de Vries R.P."/>
            <person name="Ferreira P."/>
            <person name="Findley K."/>
            <person name="Foster B."/>
            <person name="Gaskell J."/>
            <person name="Glotzer D."/>
            <person name="Gorecki P."/>
            <person name="Heitman J."/>
            <person name="Hesse C."/>
            <person name="Hori C."/>
            <person name="Igarashi K."/>
            <person name="Jurgens J.A."/>
            <person name="Kallen N."/>
            <person name="Kersten P."/>
            <person name="Kohler A."/>
            <person name="Kuees U."/>
            <person name="Kumar T.K.A."/>
            <person name="Kuo A."/>
            <person name="LaButti K."/>
            <person name="Larrondo L.F."/>
            <person name="Lindquist E."/>
            <person name="Ling A."/>
            <person name="Lombard V."/>
            <person name="Lucas S."/>
            <person name="Lundell T."/>
            <person name="Martin R."/>
            <person name="McLaughlin D.J."/>
            <person name="Morgenstern I."/>
            <person name="Morin E."/>
            <person name="Murat C."/>
            <person name="Nagy L.G."/>
            <person name="Nolan M."/>
            <person name="Ohm R.A."/>
            <person name="Patyshakuliyeva A."/>
            <person name="Rokas A."/>
            <person name="Ruiz-Duenas F.J."/>
            <person name="Sabat G."/>
            <person name="Salamov A."/>
            <person name="Samejima M."/>
            <person name="Schmutz J."/>
            <person name="Slot J.C."/>
            <person name="St John F."/>
            <person name="Stenlid J."/>
            <person name="Sun H."/>
            <person name="Sun S."/>
            <person name="Syed K."/>
            <person name="Tsang A."/>
            <person name="Wiebenga A."/>
            <person name="Young D."/>
            <person name="Pisabarro A."/>
            <person name="Eastwood D.C."/>
            <person name="Martin F."/>
            <person name="Cullen D."/>
            <person name="Grigoriev I.V."/>
            <person name="Hibbett D.S."/>
        </authorList>
    </citation>
    <scope>NUCLEOTIDE SEQUENCE [LARGE SCALE GENOMIC DNA]</scope>
    <source>
        <strain evidence="2 3">DJM-731 SS1</strain>
    </source>
</reference>
<dbReference type="RefSeq" id="XP_040631722.1">
    <property type="nucleotide sequence ID" value="XM_040774376.1"/>
</dbReference>
<gene>
    <name evidence="2" type="ORF">DACRYDRAFT_33813</name>
</gene>
<accession>M5GG41</accession>
<sequence>IPSSSGQIILQGALFTPSDNSNARCKLAMMCHPWSWLGGSMNDHVLHLLTPVFLRHSFTVLRFNSRGVGGSTGSATLRGEGEVADLQQVVRWGLEQLGGEAERVVLLGYSHGSLITSRHLPLPDIPTSHILVSYPISVMHWLTLFSQSKYRVALEQLVKSKQGDVLTVYGDRDNFSGEGVLDKWAGELHNAVKAEGNEGGKVKTEKVHGADHFWGG</sequence>
<evidence type="ECO:0000313" key="2">
    <source>
        <dbReference type="EMBL" id="EJU04828.1"/>
    </source>
</evidence>
<dbReference type="OMA" id="QVTDIIC"/>
<dbReference type="InterPro" id="IPR029058">
    <property type="entry name" value="AB_hydrolase_fold"/>
</dbReference>
<dbReference type="HOGENOM" id="CLU_035149_1_0_1"/>
<dbReference type="PANTHER" id="PTHR42103:SF2">
    <property type="entry name" value="AB HYDROLASE-1 DOMAIN-CONTAINING PROTEIN"/>
    <property type="match status" value="1"/>
</dbReference>
<feature type="non-terminal residue" evidence="2">
    <location>
        <position position="216"/>
    </location>
</feature>